<evidence type="ECO:0000313" key="1">
    <source>
        <dbReference type="EMBL" id="QET03220.1"/>
    </source>
</evidence>
<name>A0A5P2H801_9BURK</name>
<evidence type="ECO:0000313" key="2">
    <source>
        <dbReference type="Proteomes" id="UP000322822"/>
    </source>
</evidence>
<accession>A0A5P2H801</accession>
<protein>
    <submittedName>
        <fullName evidence="1">Uncharacterized protein</fullName>
    </submittedName>
</protein>
<reference evidence="1 2" key="1">
    <citation type="submission" date="2019-09" db="EMBL/GenBank/DDBJ databases">
        <title>FDA dAtabase for Regulatory Grade micrObial Sequences (FDA-ARGOS): Supporting development and validation of Infectious Disease Dx tests.</title>
        <authorList>
            <person name="Sciortino C."/>
            <person name="Tallon L."/>
            <person name="Sadzewicz L."/>
            <person name="Vavikolanu K."/>
            <person name="Mehta A."/>
            <person name="Aluvathingal J."/>
            <person name="Nadendla S."/>
            <person name="Nandy P."/>
            <person name="Geyer C."/>
            <person name="Yan Y."/>
            <person name="Sichtig H."/>
        </authorList>
    </citation>
    <scope>NUCLEOTIDE SEQUENCE [LARGE SCALE GENOMIC DNA]</scope>
    <source>
        <strain evidence="1 2">FDAARGOS_664</strain>
    </source>
</reference>
<proteinExistence type="predicted"/>
<gene>
    <name evidence="1" type="ORF">FOB72_14970</name>
</gene>
<dbReference type="Proteomes" id="UP000322822">
    <property type="component" value="Chromosome 1"/>
</dbReference>
<dbReference type="RefSeq" id="WP_150373335.1">
    <property type="nucleotide sequence ID" value="NZ_CP044065.1"/>
</dbReference>
<dbReference type="AlphaFoldDB" id="A0A5P2H801"/>
<dbReference type="EMBL" id="CP044065">
    <property type="protein sequence ID" value="QET03220.1"/>
    <property type="molecule type" value="Genomic_DNA"/>
</dbReference>
<organism evidence="1 2">
    <name type="scientific">Cupriavidus pauculus</name>
    <dbReference type="NCBI Taxonomy" id="82633"/>
    <lineage>
        <taxon>Bacteria</taxon>
        <taxon>Pseudomonadati</taxon>
        <taxon>Pseudomonadota</taxon>
        <taxon>Betaproteobacteria</taxon>
        <taxon>Burkholderiales</taxon>
        <taxon>Burkholderiaceae</taxon>
        <taxon>Cupriavidus</taxon>
    </lineage>
</organism>
<sequence>MTCEVVVANRMGVALAADSAATFDDKHIASMSAVLPTRSSMRPEAFQILKNDSAAPLPTSNANGPKS</sequence>